<feature type="compositionally biased region" description="Low complexity" evidence="2">
    <location>
        <begin position="471"/>
        <end position="484"/>
    </location>
</feature>
<dbReference type="InterPro" id="IPR015943">
    <property type="entry name" value="WD40/YVTN_repeat-like_dom_sf"/>
</dbReference>
<dbReference type="InterPro" id="IPR011047">
    <property type="entry name" value="Quinoprotein_ADH-like_sf"/>
</dbReference>
<dbReference type="GO" id="GO:0030897">
    <property type="term" value="C:HOPS complex"/>
    <property type="evidence" value="ECO:0007669"/>
    <property type="project" value="TreeGrafter"/>
</dbReference>
<dbReference type="SUPFAM" id="SSF50998">
    <property type="entry name" value="Quinoprotein alcohol dehydrogenase-like"/>
    <property type="match status" value="1"/>
</dbReference>
<dbReference type="InterPro" id="IPR001680">
    <property type="entry name" value="WD40_rpt"/>
</dbReference>
<feature type="region of interest" description="Disordered" evidence="2">
    <location>
        <begin position="1047"/>
        <end position="1143"/>
    </location>
</feature>
<feature type="compositionally biased region" description="Acidic residues" evidence="2">
    <location>
        <begin position="1102"/>
        <end position="1111"/>
    </location>
</feature>
<dbReference type="Gene3D" id="1.25.40.10">
    <property type="entry name" value="Tetratricopeptide repeat domain"/>
    <property type="match status" value="1"/>
</dbReference>
<dbReference type="InterPro" id="IPR011990">
    <property type="entry name" value="TPR-like_helical_dom_sf"/>
</dbReference>
<dbReference type="Pfam" id="PF23411">
    <property type="entry name" value="Beta-prop_Vps41"/>
    <property type="match status" value="1"/>
</dbReference>
<feature type="repeat" description="WD" evidence="1">
    <location>
        <begin position="60"/>
        <end position="101"/>
    </location>
</feature>
<evidence type="ECO:0000259" key="3">
    <source>
        <dbReference type="Pfam" id="PF23411"/>
    </source>
</evidence>
<dbReference type="GO" id="GO:0006623">
    <property type="term" value="P:protein targeting to vacuole"/>
    <property type="evidence" value="ECO:0007669"/>
    <property type="project" value="InterPro"/>
</dbReference>
<dbReference type="GO" id="GO:0005770">
    <property type="term" value="C:late endosome"/>
    <property type="evidence" value="ECO:0007669"/>
    <property type="project" value="TreeGrafter"/>
</dbReference>
<dbReference type="EMBL" id="GDKF01004460">
    <property type="protein sequence ID" value="JAT74162.1"/>
    <property type="molecule type" value="Transcribed_RNA"/>
</dbReference>
<dbReference type="GO" id="GO:0034058">
    <property type="term" value="P:endosomal vesicle fusion"/>
    <property type="evidence" value="ECO:0007669"/>
    <property type="project" value="TreeGrafter"/>
</dbReference>
<evidence type="ECO:0000256" key="2">
    <source>
        <dbReference type="SAM" id="MobiDB-lite"/>
    </source>
</evidence>
<feature type="compositionally biased region" description="Low complexity" evidence="2">
    <location>
        <begin position="339"/>
        <end position="349"/>
    </location>
</feature>
<feature type="domain" description="Vps41 beta-propeller" evidence="3">
    <location>
        <begin position="31"/>
        <end position="275"/>
    </location>
</feature>
<protein>
    <recommendedName>
        <fullName evidence="3">Vps41 beta-propeller domain-containing protein</fullName>
    </recommendedName>
</protein>
<dbReference type="GO" id="GO:0009267">
    <property type="term" value="P:cellular response to starvation"/>
    <property type="evidence" value="ECO:0007669"/>
    <property type="project" value="TreeGrafter"/>
</dbReference>
<dbReference type="Pfam" id="PF23556">
    <property type="entry name" value="TPR_Vps41"/>
    <property type="match status" value="1"/>
</dbReference>
<dbReference type="Gene3D" id="2.130.10.10">
    <property type="entry name" value="YVTN repeat-like/Quinoprotein amine dehydrogenase"/>
    <property type="match status" value="1"/>
</dbReference>
<dbReference type="SMART" id="SM00320">
    <property type="entry name" value="WD40"/>
    <property type="match status" value="1"/>
</dbReference>
<gene>
    <name evidence="4" type="ORF">g.59882</name>
</gene>
<feature type="region of interest" description="Disordered" evidence="2">
    <location>
        <begin position="471"/>
        <end position="548"/>
    </location>
</feature>
<dbReference type="InterPro" id="IPR045111">
    <property type="entry name" value="Vps41/Vps8"/>
</dbReference>
<proteinExistence type="predicted"/>
<reference evidence="4" key="1">
    <citation type="submission" date="2015-08" db="EMBL/GenBank/DDBJ databases">
        <authorList>
            <person name="Babu N.S."/>
            <person name="Beckwith C.J."/>
            <person name="Beseler K.G."/>
            <person name="Brison A."/>
            <person name="Carone J.V."/>
            <person name="Caskin T.P."/>
            <person name="Diamond M."/>
            <person name="Durham M.E."/>
            <person name="Foxe J.M."/>
            <person name="Go M."/>
            <person name="Henderson B.A."/>
            <person name="Jones I.B."/>
            <person name="McGettigan J.A."/>
            <person name="Micheletti S.J."/>
            <person name="Nasrallah M.E."/>
            <person name="Ortiz D."/>
            <person name="Piller C.R."/>
            <person name="Privatt S.R."/>
            <person name="Schneider S.L."/>
            <person name="Sharp S."/>
            <person name="Smith T.C."/>
            <person name="Stanton J.D."/>
            <person name="Ullery H.E."/>
            <person name="Wilson R.J."/>
            <person name="Serrano M.G."/>
            <person name="Buck G."/>
            <person name="Lee V."/>
            <person name="Wang Y."/>
            <person name="Carvalho R."/>
            <person name="Voegtly L."/>
            <person name="Shi R."/>
            <person name="Duckworth R."/>
            <person name="Johnson A."/>
            <person name="Loviza R."/>
            <person name="Walstead R."/>
            <person name="Shah Z."/>
            <person name="Kiflezghi M."/>
            <person name="Wade K."/>
            <person name="Ball S.L."/>
            <person name="Bradley K.W."/>
            <person name="Asai D.J."/>
            <person name="Bowman C.A."/>
            <person name="Russell D.A."/>
            <person name="Pope W.H."/>
            <person name="Jacobs-Sera D."/>
            <person name="Hendrix R.W."/>
            <person name="Hatfull G.F."/>
        </authorList>
    </citation>
    <scope>NUCLEOTIDE SEQUENCE</scope>
</reference>
<dbReference type="AlphaFoldDB" id="A0A1D2A4P1"/>
<dbReference type="InterPro" id="IPR057780">
    <property type="entry name" value="Beta-prop_Vps41"/>
</dbReference>
<dbReference type="PANTHER" id="PTHR12616">
    <property type="entry name" value="VACUOLAR PROTEIN SORTING VPS41"/>
    <property type="match status" value="1"/>
</dbReference>
<dbReference type="GO" id="GO:0016236">
    <property type="term" value="P:macroautophagy"/>
    <property type="evidence" value="ECO:0007669"/>
    <property type="project" value="TreeGrafter"/>
</dbReference>
<keyword evidence="1" id="KW-0853">WD repeat</keyword>
<organism evidence="4">
    <name type="scientific">Auxenochlorella protothecoides</name>
    <name type="common">Green microalga</name>
    <name type="synonym">Chlorella protothecoides</name>
    <dbReference type="NCBI Taxonomy" id="3075"/>
    <lineage>
        <taxon>Eukaryota</taxon>
        <taxon>Viridiplantae</taxon>
        <taxon>Chlorophyta</taxon>
        <taxon>core chlorophytes</taxon>
        <taxon>Trebouxiophyceae</taxon>
        <taxon>Chlorellales</taxon>
        <taxon>Chlorellaceae</taxon>
        <taxon>Auxenochlorella</taxon>
    </lineage>
</organism>
<feature type="compositionally biased region" description="Basic and acidic residues" evidence="2">
    <location>
        <begin position="500"/>
        <end position="511"/>
    </location>
</feature>
<evidence type="ECO:0000313" key="4">
    <source>
        <dbReference type="EMBL" id="JAT74162.1"/>
    </source>
</evidence>
<accession>A0A1D2A4P1</accession>
<name>A0A1D2A4P1_AUXPR</name>
<feature type="compositionally biased region" description="Polar residues" evidence="2">
    <location>
        <begin position="518"/>
        <end position="529"/>
    </location>
</feature>
<feature type="compositionally biased region" description="Gly residues" evidence="2">
    <location>
        <begin position="1051"/>
        <end position="1062"/>
    </location>
</feature>
<sequence>MAQEVDSSDEPRLKYSALSPDTSIPGTALLLAVSDKVLALGTSTGAVLVLDYNGNQVQAFKEHHAAVTDLSFDAEAEYLASCSADGWVVIYGLYTGDIRRHNCHQPLTTVALDPRYSERKTREFVHGSQSGTLTLISKGWLGSSETPLFRGRGAVQVARMAGTLLAWVTATGLRVYDTATHTRLAKIPAPKTPAGEAAAPASLLWLGIRELYVGWGRTVLVLRVVRDSLVPSASSSAASAYSVPALRMETVVSIQVPFSVAGLAPFGVELAVLGTAVESLLGKGEAGGAKGSKPADGLETGEGQEAEAMARAVEAPQPPGAQTEALGSAAGGTSPDANGPGARAGAGPASLSPEVSALGSPPPRPNPKTERRRSGGEQAPSASDATPDKGVPPPEQHARRGPVPPAPRFLHVLDRSGRILSSDELDVGPGATLAVFYTESAHRASEAVEKGTGLAPTLVLEALPKGGDSRVAGAGAADAGTASSEPSSDASALPGAPDENASHDSPSDRGSSHLAVSANASPAATTVDTASPVHALPTPHPVPPATPPPALSQPYKWWRDGDEPLYFLTSGSGTVVGRPRDGNDRVAWMMERGRIAEALAVAESDATVTRPVREAVGEQYLQYLVDRDEWAATAAAAPRLLQGRALAWERWVHVFAGARELRRLAPHLPVSEPQLRTRTYDMVLQALLVSPNDHGLLLDLVRRWPASTYSVRDVQRAVLSRLAAAGTGPCALDDVLTPGAAPDPRRADLMRAAVELHARRGQHAPALALLLKLRDPDAFDYAERHALLAAAGEAVPDLFRLDAARAAALCVARPGELPPASVLRQLAAAAAARPAEGDAWRRRAHEYLAALSTREPALAAEHAALAVELTAEYDPAALEGLLLASSDYPLEEALRVCEARGMVPEQVLVLGRMGATDRALRLIVENLRDVGRAVEFVQNQRDDELWDLLITLALADPELTGALLDHAGGGVDPLAVVSRLPRHAHIPRLSQRLVRIIADSRTTASLQAGCAAILRADAGALAARLRGALSAALPRLYLRRRPGPGWTLVESGGGGGASGGSGVHDRRRGPPVAPPGFEQGATSADEGPVATWIGAPPRAADDGEDEHEIEEAGVNASKAPPASRLSPLRRKPSRRLSGGLKAA</sequence>
<feature type="region of interest" description="Disordered" evidence="2">
    <location>
        <begin position="283"/>
        <end position="409"/>
    </location>
</feature>
<evidence type="ECO:0000256" key="1">
    <source>
        <dbReference type="PROSITE-ProRule" id="PRU00221"/>
    </source>
</evidence>
<feature type="compositionally biased region" description="Pro residues" evidence="2">
    <location>
        <begin position="538"/>
        <end position="548"/>
    </location>
</feature>
<dbReference type="PANTHER" id="PTHR12616:SF1">
    <property type="entry name" value="VACUOLAR PROTEIN SORTING-ASSOCIATED PROTEIN 41 HOMOLOG"/>
    <property type="match status" value="1"/>
</dbReference>
<dbReference type="PROSITE" id="PS50082">
    <property type="entry name" value="WD_REPEATS_2"/>
    <property type="match status" value="1"/>
</dbReference>